<keyword evidence="10" id="KW-1185">Reference proteome</keyword>
<evidence type="ECO:0000313" key="10">
    <source>
        <dbReference type="Proteomes" id="UP001152562"/>
    </source>
</evidence>
<accession>A0A9P0SXH2</accession>
<evidence type="ECO:0000256" key="3">
    <source>
        <dbReference type="ARBA" id="ARBA00005582"/>
    </source>
</evidence>
<comment type="caution">
    <text evidence="9">The sequence shown here is derived from an EMBL/GenBank/DDBJ whole genome shotgun (WGS) entry which is preliminary data.</text>
</comment>
<dbReference type="InterPro" id="IPR015797">
    <property type="entry name" value="NUDIX_hydrolase-like_dom_sf"/>
</dbReference>
<gene>
    <name evidence="9" type="ORF">PIBRA_LOCUS1461</name>
</gene>
<comment type="cofactor">
    <cofactor evidence="1">
        <name>Mn(2+)</name>
        <dbReference type="ChEBI" id="CHEBI:29035"/>
    </cofactor>
</comment>
<name>A0A9P0SXH2_PIEBR</name>
<dbReference type="PANTHER" id="PTHR12318:SF0">
    <property type="entry name" value="ACYL-COENZYME A DIPHOSPHATASE NUDT19"/>
    <property type="match status" value="1"/>
</dbReference>
<reference evidence="9" key="1">
    <citation type="submission" date="2022-05" db="EMBL/GenBank/DDBJ databases">
        <authorList>
            <person name="Okamura Y."/>
        </authorList>
    </citation>
    <scope>NUCLEOTIDE SEQUENCE</scope>
</reference>
<dbReference type="GO" id="GO:0016818">
    <property type="term" value="F:hydrolase activity, acting on acid anhydrides, in phosphorus-containing anhydrides"/>
    <property type="evidence" value="ECO:0007669"/>
    <property type="project" value="InterPro"/>
</dbReference>
<evidence type="ECO:0000256" key="2">
    <source>
        <dbReference type="ARBA" id="ARBA00001946"/>
    </source>
</evidence>
<dbReference type="PANTHER" id="PTHR12318">
    <property type="entry name" value="TESTOSTERONE-REGULATED PROTEIN RP2"/>
    <property type="match status" value="1"/>
</dbReference>
<dbReference type="PROSITE" id="PS51462">
    <property type="entry name" value="NUDIX"/>
    <property type="match status" value="1"/>
</dbReference>
<dbReference type="InterPro" id="IPR000086">
    <property type="entry name" value="NUDIX_hydrolase_dom"/>
</dbReference>
<dbReference type="GO" id="GO:0046872">
    <property type="term" value="F:metal ion binding"/>
    <property type="evidence" value="ECO:0007669"/>
    <property type="project" value="UniProtKB-KW"/>
</dbReference>
<keyword evidence="7" id="KW-0464">Manganese</keyword>
<protein>
    <recommendedName>
        <fullName evidence="8">Nudix hydrolase domain-containing protein</fullName>
    </recommendedName>
</protein>
<evidence type="ECO:0000313" key="9">
    <source>
        <dbReference type="EMBL" id="CAH3951160.1"/>
    </source>
</evidence>
<proteinExistence type="inferred from homology"/>
<sequence length="359" mass="41166">MVVKRAIEKHWRDSASLIVLAKRNVDALSKNVTNACNYDILLQTRTHNASFSNSVVFPGGVTEEADASDHWLPLFTNFGYTQRDFESLHRPGAYTNLIFKDIPVRRHIALRISAIRETFEELGLLICSSDHKKKTSDSWCTVLSNIDTKYWQSKVSKDPTELFNLCKELNCYPDIWSLHYWSNWLSPVTIPKRFDTAFYVAAVRDKPTVISSSNEVVKVEWANPSDLLERNSKGEIKLHPPQAYELNRLSRITDLDNIINFAKNITSQGNELIFPIPTRTKDGWVFLLPGDHLYPTNVDYNSEIITKEKTALELRDTTKTLHRIEIVGSERLIVTHNYTPKNHINMGNQVKSVNISIHQ</sequence>
<comment type="cofactor">
    <cofactor evidence="2">
        <name>Mg(2+)</name>
        <dbReference type="ChEBI" id="CHEBI:18420"/>
    </cofactor>
</comment>
<dbReference type="AlphaFoldDB" id="A0A9P0SXH2"/>
<evidence type="ECO:0000256" key="7">
    <source>
        <dbReference type="ARBA" id="ARBA00023211"/>
    </source>
</evidence>
<evidence type="ECO:0000256" key="5">
    <source>
        <dbReference type="ARBA" id="ARBA00022801"/>
    </source>
</evidence>
<dbReference type="CDD" id="cd18870">
    <property type="entry name" value="NUDIX_AcylCoAdiphos_Nudt19"/>
    <property type="match status" value="1"/>
</dbReference>
<evidence type="ECO:0000256" key="6">
    <source>
        <dbReference type="ARBA" id="ARBA00022842"/>
    </source>
</evidence>
<dbReference type="GO" id="GO:0005739">
    <property type="term" value="C:mitochondrion"/>
    <property type="evidence" value="ECO:0007669"/>
    <property type="project" value="TreeGrafter"/>
</dbReference>
<comment type="similarity">
    <text evidence="3">Belongs to the Nudix hydrolase family.</text>
</comment>
<dbReference type="Proteomes" id="UP001152562">
    <property type="component" value="Unassembled WGS sequence"/>
</dbReference>
<dbReference type="Gene3D" id="3.90.79.10">
    <property type="entry name" value="Nucleoside Triphosphate Pyrophosphohydrolase"/>
    <property type="match status" value="1"/>
</dbReference>
<evidence type="ECO:0000256" key="4">
    <source>
        <dbReference type="ARBA" id="ARBA00022723"/>
    </source>
</evidence>
<evidence type="ECO:0000259" key="8">
    <source>
        <dbReference type="PROSITE" id="PS51462"/>
    </source>
</evidence>
<feature type="domain" description="Nudix hydrolase" evidence="8">
    <location>
        <begin position="10"/>
        <end position="244"/>
    </location>
</feature>
<dbReference type="EMBL" id="CALOZG010000002">
    <property type="protein sequence ID" value="CAH3951160.1"/>
    <property type="molecule type" value="Genomic_DNA"/>
</dbReference>
<keyword evidence="5" id="KW-0378">Hydrolase</keyword>
<organism evidence="9 10">
    <name type="scientific">Pieris brassicae</name>
    <name type="common">White butterfly</name>
    <name type="synonym">Large white butterfly</name>
    <dbReference type="NCBI Taxonomy" id="7116"/>
    <lineage>
        <taxon>Eukaryota</taxon>
        <taxon>Metazoa</taxon>
        <taxon>Ecdysozoa</taxon>
        <taxon>Arthropoda</taxon>
        <taxon>Hexapoda</taxon>
        <taxon>Insecta</taxon>
        <taxon>Pterygota</taxon>
        <taxon>Neoptera</taxon>
        <taxon>Endopterygota</taxon>
        <taxon>Lepidoptera</taxon>
        <taxon>Glossata</taxon>
        <taxon>Ditrysia</taxon>
        <taxon>Papilionoidea</taxon>
        <taxon>Pieridae</taxon>
        <taxon>Pierinae</taxon>
        <taxon>Pieris</taxon>
    </lineage>
</organism>
<dbReference type="SUPFAM" id="SSF55811">
    <property type="entry name" value="Nudix"/>
    <property type="match status" value="1"/>
</dbReference>
<keyword evidence="4" id="KW-0479">Metal-binding</keyword>
<evidence type="ECO:0000256" key="1">
    <source>
        <dbReference type="ARBA" id="ARBA00001936"/>
    </source>
</evidence>
<dbReference type="InterPro" id="IPR039121">
    <property type="entry name" value="NUDT19"/>
</dbReference>
<keyword evidence="6" id="KW-0460">Magnesium</keyword>